<dbReference type="Proteomes" id="UP000237105">
    <property type="component" value="Unassembled WGS sequence"/>
</dbReference>
<protein>
    <submittedName>
        <fullName evidence="1">Uncharacterized protein</fullName>
    </submittedName>
</protein>
<proteinExistence type="predicted"/>
<gene>
    <name evidence="1" type="ORF">PanWU01x14_030070</name>
</gene>
<comment type="caution">
    <text evidence="1">The sequence shown here is derived from an EMBL/GenBank/DDBJ whole genome shotgun (WGS) entry which is preliminary data.</text>
</comment>
<evidence type="ECO:0000313" key="1">
    <source>
        <dbReference type="EMBL" id="PON76998.1"/>
    </source>
</evidence>
<dbReference type="EMBL" id="JXTB01000015">
    <property type="protein sequence ID" value="PON76998.1"/>
    <property type="molecule type" value="Genomic_DNA"/>
</dbReference>
<dbReference type="AlphaFoldDB" id="A0A2P5DUM8"/>
<keyword evidence="2" id="KW-1185">Reference proteome</keyword>
<accession>A0A2P5DUM8</accession>
<sequence length="281" mass="31226">MHGVDLSPSYDDVEGGLAVNDDEVHIQASLSSAELQGHDAQWADLRAVESEQRLTGWNRICAKEQDIDAVSTVDQDPFDQRRSDLQFNHQGVVVRPGDVFLWLSSAGFHILFQPVGIDRHHDLCVKVAAVDSVVPVVFVKLAVPIPVLHVLRDARFGRVFEDAPVPVLEVDHVDLRVELILRQRVAGRLSPLAIFLTASNGSFLFRSRPLVRVGVCTGDVVIAAEVLGAFWWLSSTLNTPSDFAWMSAISYRRLKRRWSDSIDPGCRLLMNEPAAWTESAL</sequence>
<evidence type="ECO:0000313" key="2">
    <source>
        <dbReference type="Proteomes" id="UP000237105"/>
    </source>
</evidence>
<organism evidence="1 2">
    <name type="scientific">Parasponia andersonii</name>
    <name type="common">Sponia andersonii</name>
    <dbReference type="NCBI Taxonomy" id="3476"/>
    <lineage>
        <taxon>Eukaryota</taxon>
        <taxon>Viridiplantae</taxon>
        <taxon>Streptophyta</taxon>
        <taxon>Embryophyta</taxon>
        <taxon>Tracheophyta</taxon>
        <taxon>Spermatophyta</taxon>
        <taxon>Magnoliopsida</taxon>
        <taxon>eudicotyledons</taxon>
        <taxon>Gunneridae</taxon>
        <taxon>Pentapetalae</taxon>
        <taxon>rosids</taxon>
        <taxon>fabids</taxon>
        <taxon>Rosales</taxon>
        <taxon>Cannabaceae</taxon>
        <taxon>Parasponia</taxon>
    </lineage>
</organism>
<reference evidence="2" key="1">
    <citation type="submission" date="2016-06" db="EMBL/GenBank/DDBJ databases">
        <title>Parallel loss of symbiosis genes in relatives of nitrogen-fixing non-legume Parasponia.</title>
        <authorList>
            <person name="Van Velzen R."/>
            <person name="Holmer R."/>
            <person name="Bu F."/>
            <person name="Rutten L."/>
            <person name="Van Zeijl A."/>
            <person name="Liu W."/>
            <person name="Santuari L."/>
            <person name="Cao Q."/>
            <person name="Sharma T."/>
            <person name="Shen D."/>
            <person name="Roswanjaya Y."/>
            <person name="Wardhani T."/>
            <person name="Kalhor M.S."/>
            <person name="Jansen J."/>
            <person name="Van den Hoogen J."/>
            <person name="Gungor B."/>
            <person name="Hartog M."/>
            <person name="Hontelez J."/>
            <person name="Verver J."/>
            <person name="Yang W.-C."/>
            <person name="Schijlen E."/>
            <person name="Repin R."/>
            <person name="Schilthuizen M."/>
            <person name="Schranz E."/>
            <person name="Heidstra R."/>
            <person name="Miyata K."/>
            <person name="Fedorova E."/>
            <person name="Kohlen W."/>
            <person name="Bisseling T."/>
            <person name="Smit S."/>
            <person name="Geurts R."/>
        </authorList>
    </citation>
    <scope>NUCLEOTIDE SEQUENCE [LARGE SCALE GENOMIC DNA]</scope>
    <source>
        <strain evidence="2">cv. WU1-14</strain>
    </source>
</reference>
<name>A0A2P5DUM8_PARAD</name>